<dbReference type="PANTHER" id="PTHR11012:SF30">
    <property type="entry name" value="PROTEIN KINASE-LIKE DOMAIN-CONTAINING"/>
    <property type="match status" value="1"/>
</dbReference>
<gene>
    <name evidence="2" type="ORF">NQ318_018868</name>
</gene>
<feature type="domain" description="CHK kinase-like" evidence="1">
    <location>
        <begin position="130"/>
        <end position="325"/>
    </location>
</feature>
<reference evidence="2" key="1">
    <citation type="journal article" date="2023" name="Insect Mol. Biol.">
        <title>Genome sequencing provides insights into the evolution of gene families encoding plant cell wall-degrading enzymes in longhorned beetles.</title>
        <authorList>
            <person name="Shin N.R."/>
            <person name="Okamura Y."/>
            <person name="Kirsch R."/>
            <person name="Pauchet Y."/>
        </authorList>
    </citation>
    <scope>NUCLEOTIDE SEQUENCE</scope>
    <source>
        <strain evidence="2">AMC_N1</strain>
    </source>
</reference>
<accession>A0AAV8ZHN1</accession>
<dbReference type="Pfam" id="PF02958">
    <property type="entry name" value="EcKL"/>
    <property type="match status" value="1"/>
</dbReference>
<keyword evidence="3" id="KW-1185">Reference proteome</keyword>
<dbReference type="SUPFAM" id="SSF56112">
    <property type="entry name" value="Protein kinase-like (PK-like)"/>
    <property type="match status" value="1"/>
</dbReference>
<proteinExistence type="predicted"/>
<dbReference type="InterPro" id="IPR004119">
    <property type="entry name" value="EcKL"/>
</dbReference>
<evidence type="ECO:0000313" key="2">
    <source>
        <dbReference type="EMBL" id="KAJ8963390.1"/>
    </source>
</evidence>
<evidence type="ECO:0000313" key="3">
    <source>
        <dbReference type="Proteomes" id="UP001162162"/>
    </source>
</evidence>
<dbReference type="SMART" id="SM00587">
    <property type="entry name" value="CHK"/>
    <property type="match status" value="1"/>
</dbReference>
<dbReference type="Proteomes" id="UP001162162">
    <property type="component" value="Unassembled WGS sequence"/>
</dbReference>
<organism evidence="2 3">
    <name type="scientific">Aromia moschata</name>
    <dbReference type="NCBI Taxonomy" id="1265417"/>
    <lineage>
        <taxon>Eukaryota</taxon>
        <taxon>Metazoa</taxon>
        <taxon>Ecdysozoa</taxon>
        <taxon>Arthropoda</taxon>
        <taxon>Hexapoda</taxon>
        <taxon>Insecta</taxon>
        <taxon>Pterygota</taxon>
        <taxon>Neoptera</taxon>
        <taxon>Endopterygota</taxon>
        <taxon>Coleoptera</taxon>
        <taxon>Polyphaga</taxon>
        <taxon>Cucujiformia</taxon>
        <taxon>Chrysomeloidea</taxon>
        <taxon>Cerambycidae</taxon>
        <taxon>Cerambycinae</taxon>
        <taxon>Callichromatini</taxon>
        <taxon>Aromia</taxon>
    </lineage>
</organism>
<protein>
    <recommendedName>
        <fullName evidence="1">CHK kinase-like domain-containing protein</fullName>
    </recommendedName>
</protein>
<evidence type="ECO:0000259" key="1">
    <source>
        <dbReference type="SMART" id="SM00587"/>
    </source>
</evidence>
<dbReference type="Gene3D" id="3.90.1200.10">
    <property type="match status" value="1"/>
</dbReference>
<dbReference type="InterPro" id="IPR015897">
    <property type="entry name" value="CHK_kinase-like"/>
</dbReference>
<dbReference type="EMBL" id="JAPWTK010000001">
    <property type="protein sequence ID" value="KAJ8963390.1"/>
    <property type="molecule type" value="Genomic_DNA"/>
</dbReference>
<name>A0AAV8ZHN1_9CUCU</name>
<comment type="caution">
    <text evidence="2">The sequence shown here is derived from an EMBL/GenBank/DDBJ whole genome shotgun (WGS) entry which is preliminary data.</text>
</comment>
<dbReference type="InterPro" id="IPR011009">
    <property type="entry name" value="Kinase-like_dom_sf"/>
</dbReference>
<dbReference type="AlphaFoldDB" id="A0AAV8ZHN1"/>
<sequence length="409" mass="46913">MSENVVIEEDLLALIKKSLEHEDIENYEVVLTGKTQNGEGYVGDIIFADVLGTTKDNRKRKVSLAVKRGTSNEHLKKTAPVRKAFETEIHFYSEVVPAFKTLELEHKIEDVFDSVPKCYQTLLTDSTEALVFNNLREIGYQMHDRAKPLNLQHQKKILTEYGKLHALSFALRDQHPEKFNSLVSDRDVIRDFLSMKHISDSYQNGIDKAMDMLRENGDFVLENKMRQVFSKHVGEIFSDLFATKETQTAILHADGWNNNYLFQYENDDRTSPSKVMILDWQISAVRSPVFDISFLIYITGSSAEIERFDELLATYYDSFSSYLRKLGSHPEKLFPFTALEDHWKKYSLYGLVSAPAALTGILGGNPASRNGGEDLGITELLNLNMLEKEKYLFYERISSIFRHYCKSAL</sequence>
<dbReference type="PANTHER" id="PTHR11012">
    <property type="entry name" value="PROTEIN KINASE-LIKE DOMAIN-CONTAINING"/>
    <property type="match status" value="1"/>
</dbReference>